<dbReference type="SMART" id="SM00874">
    <property type="entry name" value="B5"/>
    <property type="match status" value="1"/>
</dbReference>
<evidence type="ECO:0000256" key="5">
    <source>
        <dbReference type="ARBA" id="ARBA00022555"/>
    </source>
</evidence>
<dbReference type="InterPro" id="IPR005121">
    <property type="entry name" value="Fdx_antiC-bd"/>
</dbReference>
<dbReference type="PROSITE" id="PS51447">
    <property type="entry name" value="FDX_ACB"/>
    <property type="match status" value="1"/>
</dbReference>
<evidence type="ECO:0000313" key="20">
    <source>
        <dbReference type="EMBL" id="ATA88596.1"/>
    </source>
</evidence>
<dbReference type="PANTHER" id="PTHR10947">
    <property type="entry name" value="PHENYLALANYL-TRNA SYNTHETASE BETA CHAIN AND LEUCINE-RICH REPEAT-CONTAINING PROTEIN 47"/>
    <property type="match status" value="1"/>
</dbReference>
<evidence type="ECO:0000256" key="7">
    <source>
        <dbReference type="ARBA" id="ARBA00022723"/>
    </source>
</evidence>
<dbReference type="OrthoDB" id="9805455at2"/>
<keyword evidence="10 15" id="KW-0460">Magnesium</keyword>
<sequence length="810" mass="90327">MKISYNWIKNFIKIDLPSEQTSALLTDLGLEVEGVEPFESIKGGLKGVVVGHVLECEQHPNADRLKVTKVDIGQGNVLQIVCGAPNVAKGQKVPVATIGTVLFDKEGKPFEIKKGKIRGEESFGMICAEDELGLGEGHDGILVLDNKYEVGTPCSEVFEVESDEIFEIGLTPNRADAMSHYGVARDLRAGLMQRGTNLELITPSVTKFHVDNRLAKIDVEVKNKDLAPRYAGVTISNVKVAESPEWLKNKLKAIGLTPKNNIVDITNYVLHGLGQPLHAFDVNHIVGKKIIVKKAEAGTKFTTLDGVERVLDAEDLMICDTEKPLCIAGVLGGLNSGVTTSTRTVFLESAYFNPISVRKTAKRHGINTDASFRFERGININDVKYALMYAAILIENIAGGVISSDIIDLYPKKQEDFQVFLAFDKVNKVVGQVIPTETIKNILHSLDIKVNSITERGLGLLIPSYRVDVQREADVIEEILRVYGYNNISFSEKTNASMSHSSKFDDHNVQNIVANQLVGQGFFEIMTNSLVPEKVITDYEQDATKAVKILNPLSNDLSFMRKNLLFSGLEVIEYNINRKSSDLKFFEFGKSYHFENGQYNEGKHLIVYSTGNKNNESWNISSEKTDFFFLKGTIEAIFERLGLKNVAIKPLGENNSFVQEGFRWFLGETFLGTIGVVKGKVLKNFGIKQEVLFADICWNVVLESIKNQKIVYQEISKFPKVRRDLALLLDENISFGDIYKIAFETEKSILKNVSLFDVYQGDKLPEGKKSYAVSFTLQDINKTLTDKQIDKSMQNLLQKFGEKLGATLRD</sequence>
<evidence type="ECO:0000256" key="12">
    <source>
        <dbReference type="ARBA" id="ARBA00022917"/>
    </source>
</evidence>
<keyword evidence="9 15" id="KW-0067">ATP-binding</keyword>
<comment type="subunit">
    <text evidence="3 15">Tetramer of two alpha and two beta subunits.</text>
</comment>
<dbReference type="PROSITE" id="PS51483">
    <property type="entry name" value="B5"/>
    <property type="match status" value="1"/>
</dbReference>
<dbReference type="CDD" id="cd00769">
    <property type="entry name" value="PheRS_beta_core"/>
    <property type="match status" value="1"/>
</dbReference>
<dbReference type="GO" id="GO:0009328">
    <property type="term" value="C:phenylalanine-tRNA ligase complex"/>
    <property type="evidence" value="ECO:0007669"/>
    <property type="project" value="TreeGrafter"/>
</dbReference>
<dbReference type="EC" id="6.1.1.20" evidence="15"/>
<dbReference type="InterPro" id="IPR036690">
    <property type="entry name" value="Fdx_antiC-bd_sf"/>
</dbReference>
<evidence type="ECO:0000259" key="19">
    <source>
        <dbReference type="PROSITE" id="PS51483"/>
    </source>
</evidence>
<dbReference type="InterPro" id="IPR002547">
    <property type="entry name" value="tRNA-bd_dom"/>
</dbReference>
<dbReference type="Pfam" id="PF03484">
    <property type="entry name" value="B5"/>
    <property type="match status" value="1"/>
</dbReference>
<evidence type="ECO:0000256" key="3">
    <source>
        <dbReference type="ARBA" id="ARBA00011209"/>
    </source>
</evidence>
<dbReference type="InterPro" id="IPR009061">
    <property type="entry name" value="DNA-bd_dom_put_sf"/>
</dbReference>
<dbReference type="NCBIfam" id="TIGR00472">
    <property type="entry name" value="pheT_bact"/>
    <property type="match status" value="1"/>
</dbReference>
<dbReference type="Pfam" id="PF03483">
    <property type="entry name" value="B3_4"/>
    <property type="match status" value="1"/>
</dbReference>
<comment type="catalytic activity">
    <reaction evidence="14 15">
        <text>tRNA(Phe) + L-phenylalanine + ATP = L-phenylalanyl-tRNA(Phe) + AMP + diphosphate + H(+)</text>
        <dbReference type="Rhea" id="RHEA:19413"/>
        <dbReference type="Rhea" id="RHEA-COMP:9668"/>
        <dbReference type="Rhea" id="RHEA-COMP:9699"/>
        <dbReference type="ChEBI" id="CHEBI:15378"/>
        <dbReference type="ChEBI" id="CHEBI:30616"/>
        <dbReference type="ChEBI" id="CHEBI:33019"/>
        <dbReference type="ChEBI" id="CHEBI:58095"/>
        <dbReference type="ChEBI" id="CHEBI:78442"/>
        <dbReference type="ChEBI" id="CHEBI:78531"/>
        <dbReference type="ChEBI" id="CHEBI:456215"/>
        <dbReference type="EC" id="6.1.1.20"/>
    </reaction>
</comment>
<dbReference type="InterPro" id="IPR041616">
    <property type="entry name" value="PheRS_beta_core"/>
</dbReference>
<dbReference type="Gene3D" id="3.50.40.10">
    <property type="entry name" value="Phenylalanyl-trna Synthetase, Chain B, domain 3"/>
    <property type="match status" value="1"/>
</dbReference>
<evidence type="ECO:0000256" key="4">
    <source>
        <dbReference type="ARBA" id="ARBA00022490"/>
    </source>
</evidence>
<dbReference type="PANTHER" id="PTHR10947:SF0">
    <property type="entry name" value="PHENYLALANINE--TRNA LIGASE BETA SUBUNIT"/>
    <property type="match status" value="1"/>
</dbReference>
<proteinExistence type="inferred from homology"/>
<dbReference type="FunFam" id="2.40.50.140:FF:000045">
    <property type="entry name" value="Phenylalanine--tRNA ligase beta subunit"/>
    <property type="match status" value="1"/>
</dbReference>
<dbReference type="GO" id="GO:0005524">
    <property type="term" value="F:ATP binding"/>
    <property type="evidence" value="ECO:0007669"/>
    <property type="project" value="UniProtKB-UniRule"/>
</dbReference>
<dbReference type="Gene3D" id="3.30.930.10">
    <property type="entry name" value="Bira Bifunctional Protein, Domain 2"/>
    <property type="match status" value="1"/>
</dbReference>
<evidence type="ECO:0000313" key="21">
    <source>
        <dbReference type="Proteomes" id="UP000217348"/>
    </source>
</evidence>
<evidence type="ECO:0000259" key="17">
    <source>
        <dbReference type="PROSITE" id="PS50886"/>
    </source>
</evidence>
<evidence type="ECO:0000256" key="16">
    <source>
        <dbReference type="PROSITE-ProRule" id="PRU00209"/>
    </source>
</evidence>
<reference evidence="21" key="1">
    <citation type="submission" date="2017-06" db="EMBL/GenBank/DDBJ databases">
        <title>Capnocytophaga spp. assemblies.</title>
        <authorList>
            <person name="Gulvik C.A."/>
        </authorList>
    </citation>
    <scope>NUCLEOTIDE SEQUENCE [LARGE SCALE GENOMIC DNA]</scope>
    <source>
        <strain evidence="21">H2177</strain>
    </source>
</reference>
<evidence type="ECO:0000256" key="14">
    <source>
        <dbReference type="ARBA" id="ARBA00049255"/>
    </source>
</evidence>
<dbReference type="KEGG" id="csto:CGC58_01895"/>
<keyword evidence="12 15" id="KW-0648">Protein biosynthesis</keyword>
<dbReference type="SUPFAM" id="SSF50249">
    <property type="entry name" value="Nucleic acid-binding proteins"/>
    <property type="match status" value="1"/>
</dbReference>
<dbReference type="InterPro" id="IPR005146">
    <property type="entry name" value="B3/B4_tRNA-bd"/>
</dbReference>
<evidence type="ECO:0000256" key="13">
    <source>
        <dbReference type="ARBA" id="ARBA00023146"/>
    </source>
</evidence>
<keyword evidence="7 15" id="KW-0479">Metal-binding</keyword>
<organism evidence="20 21">
    <name type="scientific">Capnocytophaga stomatis</name>
    <dbReference type="NCBI Taxonomy" id="1848904"/>
    <lineage>
        <taxon>Bacteria</taxon>
        <taxon>Pseudomonadati</taxon>
        <taxon>Bacteroidota</taxon>
        <taxon>Flavobacteriia</taxon>
        <taxon>Flavobacteriales</taxon>
        <taxon>Flavobacteriaceae</taxon>
        <taxon>Capnocytophaga</taxon>
    </lineage>
</organism>
<dbReference type="SMART" id="SM00896">
    <property type="entry name" value="FDX-ACB"/>
    <property type="match status" value="1"/>
</dbReference>
<dbReference type="RefSeq" id="WP_095894873.1">
    <property type="nucleotide sequence ID" value="NZ_CP022387.1"/>
</dbReference>
<dbReference type="EMBL" id="CP022387">
    <property type="protein sequence ID" value="ATA88596.1"/>
    <property type="molecule type" value="Genomic_DNA"/>
</dbReference>
<dbReference type="SUPFAM" id="SSF55681">
    <property type="entry name" value="Class II aaRS and biotin synthetases"/>
    <property type="match status" value="1"/>
</dbReference>
<comment type="similarity">
    <text evidence="2 15">Belongs to the phenylalanyl-tRNA synthetase beta subunit family. Type 1 subfamily.</text>
</comment>
<dbReference type="Gene3D" id="3.30.56.10">
    <property type="match status" value="2"/>
</dbReference>
<name>A0A250FX78_9FLAO</name>
<evidence type="ECO:0000256" key="2">
    <source>
        <dbReference type="ARBA" id="ARBA00008653"/>
    </source>
</evidence>
<dbReference type="NCBIfam" id="NF045760">
    <property type="entry name" value="YtpR"/>
    <property type="match status" value="1"/>
</dbReference>
<dbReference type="GO" id="GO:0004826">
    <property type="term" value="F:phenylalanine-tRNA ligase activity"/>
    <property type="evidence" value="ECO:0007669"/>
    <property type="project" value="UniProtKB-UniRule"/>
</dbReference>
<dbReference type="GO" id="GO:0000049">
    <property type="term" value="F:tRNA binding"/>
    <property type="evidence" value="ECO:0007669"/>
    <property type="project" value="UniProtKB-UniRule"/>
</dbReference>
<evidence type="ECO:0000256" key="6">
    <source>
        <dbReference type="ARBA" id="ARBA00022598"/>
    </source>
</evidence>
<feature type="domain" description="B5" evidence="19">
    <location>
        <begin position="414"/>
        <end position="490"/>
    </location>
</feature>
<comment type="subcellular location">
    <subcellularLocation>
        <location evidence="1 15">Cytoplasm</location>
    </subcellularLocation>
</comment>
<gene>
    <name evidence="15" type="primary">pheT</name>
    <name evidence="20" type="ORF">CGC58_01895</name>
</gene>
<dbReference type="PROSITE" id="PS50886">
    <property type="entry name" value="TRBD"/>
    <property type="match status" value="1"/>
</dbReference>
<keyword evidence="13 15" id="KW-0030">Aminoacyl-tRNA synthetase</keyword>
<dbReference type="GO" id="GO:0006432">
    <property type="term" value="P:phenylalanyl-tRNA aminoacylation"/>
    <property type="evidence" value="ECO:0007669"/>
    <property type="project" value="UniProtKB-UniRule"/>
</dbReference>
<dbReference type="HAMAP" id="MF_00283">
    <property type="entry name" value="Phe_tRNA_synth_beta1"/>
    <property type="match status" value="1"/>
</dbReference>
<keyword evidence="4 15" id="KW-0963">Cytoplasm</keyword>
<keyword evidence="6 15" id="KW-0436">Ligase</keyword>
<evidence type="ECO:0000256" key="11">
    <source>
        <dbReference type="ARBA" id="ARBA00022884"/>
    </source>
</evidence>
<dbReference type="InterPro" id="IPR005147">
    <property type="entry name" value="tRNA_synthase_B5-dom"/>
</dbReference>
<dbReference type="GO" id="GO:0000287">
    <property type="term" value="F:magnesium ion binding"/>
    <property type="evidence" value="ECO:0007669"/>
    <property type="project" value="UniProtKB-UniRule"/>
</dbReference>
<dbReference type="FunFam" id="3.30.70.380:FF:000001">
    <property type="entry name" value="Phenylalanine--tRNA ligase beta subunit"/>
    <property type="match status" value="1"/>
</dbReference>
<dbReference type="InterPro" id="IPR012340">
    <property type="entry name" value="NA-bd_OB-fold"/>
</dbReference>
<keyword evidence="11 16" id="KW-0694">RNA-binding</keyword>
<evidence type="ECO:0000256" key="1">
    <source>
        <dbReference type="ARBA" id="ARBA00004496"/>
    </source>
</evidence>
<dbReference type="InterPro" id="IPR004532">
    <property type="entry name" value="Phe-tRNA-ligase_IIc_bsu_bact"/>
</dbReference>
<dbReference type="FunFam" id="3.50.40.10:FF:000001">
    <property type="entry name" value="Phenylalanine--tRNA ligase beta subunit"/>
    <property type="match status" value="1"/>
</dbReference>
<dbReference type="Gene3D" id="3.30.70.380">
    <property type="entry name" value="Ferrodoxin-fold anticodon-binding domain"/>
    <property type="match status" value="1"/>
</dbReference>
<dbReference type="SUPFAM" id="SSF46955">
    <property type="entry name" value="Putative DNA-binding domain"/>
    <property type="match status" value="1"/>
</dbReference>
<feature type="binding site" evidence="15">
    <location>
        <position position="468"/>
    </location>
    <ligand>
        <name>Mg(2+)</name>
        <dbReference type="ChEBI" id="CHEBI:18420"/>
        <note>shared with alpha subunit</note>
    </ligand>
</feature>
<dbReference type="InterPro" id="IPR033714">
    <property type="entry name" value="tRNA_bind_bactPheRS"/>
</dbReference>
<feature type="domain" description="FDX-ACB" evidence="18">
    <location>
        <begin position="716"/>
        <end position="809"/>
    </location>
</feature>
<keyword evidence="8 15" id="KW-0547">Nucleotide-binding</keyword>
<accession>A0A250FX78</accession>
<feature type="domain" description="TRNA-binding" evidence="17">
    <location>
        <begin position="42"/>
        <end position="155"/>
    </location>
</feature>
<dbReference type="SUPFAM" id="SSF56037">
    <property type="entry name" value="PheT/TilS domain"/>
    <property type="match status" value="1"/>
</dbReference>
<evidence type="ECO:0000256" key="15">
    <source>
        <dbReference type="HAMAP-Rule" id="MF_00283"/>
    </source>
</evidence>
<dbReference type="InterPro" id="IPR045060">
    <property type="entry name" value="Phe-tRNA-ligase_IIc_bsu"/>
</dbReference>
<dbReference type="CDD" id="cd02796">
    <property type="entry name" value="tRNA_bind_bactPheRS"/>
    <property type="match status" value="1"/>
</dbReference>
<dbReference type="Pfam" id="PF17759">
    <property type="entry name" value="tRNA_synthFbeta"/>
    <property type="match status" value="1"/>
</dbReference>
<dbReference type="InterPro" id="IPR020825">
    <property type="entry name" value="Phe-tRNA_synthase-like_B3/B4"/>
</dbReference>
<evidence type="ECO:0000259" key="18">
    <source>
        <dbReference type="PROSITE" id="PS51447"/>
    </source>
</evidence>
<dbReference type="Pfam" id="PF01588">
    <property type="entry name" value="tRNA_bind"/>
    <property type="match status" value="1"/>
</dbReference>
<dbReference type="Proteomes" id="UP000217348">
    <property type="component" value="Chromosome"/>
</dbReference>
<dbReference type="SUPFAM" id="SSF54991">
    <property type="entry name" value="Anticodon-binding domain of PheRS"/>
    <property type="match status" value="1"/>
</dbReference>
<dbReference type="AlphaFoldDB" id="A0A250FX78"/>
<feature type="binding site" evidence="15">
    <location>
        <position position="477"/>
    </location>
    <ligand>
        <name>Mg(2+)</name>
        <dbReference type="ChEBI" id="CHEBI:18420"/>
        <note>shared with alpha subunit</note>
    </ligand>
</feature>
<dbReference type="SMART" id="SM00873">
    <property type="entry name" value="B3_4"/>
    <property type="match status" value="1"/>
</dbReference>
<keyword evidence="5 16" id="KW-0820">tRNA-binding</keyword>
<dbReference type="InterPro" id="IPR045864">
    <property type="entry name" value="aa-tRNA-synth_II/BPL/LPL"/>
</dbReference>
<dbReference type="Pfam" id="PF03147">
    <property type="entry name" value="FDX-ACB"/>
    <property type="match status" value="1"/>
</dbReference>
<evidence type="ECO:0000256" key="9">
    <source>
        <dbReference type="ARBA" id="ARBA00022840"/>
    </source>
</evidence>
<evidence type="ECO:0000256" key="8">
    <source>
        <dbReference type="ARBA" id="ARBA00022741"/>
    </source>
</evidence>
<feature type="binding site" evidence="15">
    <location>
        <position position="474"/>
    </location>
    <ligand>
        <name>Mg(2+)</name>
        <dbReference type="ChEBI" id="CHEBI:18420"/>
        <note>shared with alpha subunit</note>
    </ligand>
</feature>
<protein>
    <recommendedName>
        <fullName evidence="15">Phenylalanine--tRNA ligase beta subunit</fullName>
        <ecNumber evidence="15">6.1.1.20</ecNumber>
    </recommendedName>
    <alternativeName>
        <fullName evidence="15">Phenylalanyl-tRNA synthetase beta subunit</fullName>
        <shortName evidence="15">PheRS</shortName>
    </alternativeName>
</protein>
<comment type="cofactor">
    <cofactor evidence="15">
        <name>Mg(2+)</name>
        <dbReference type="ChEBI" id="CHEBI:18420"/>
    </cofactor>
    <text evidence="15">Binds 2 magnesium ions per tetramer.</text>
</comment>
<dbReference type="Gene3D" id="2.40.50.140">
    <property type="entry name" value="Nucleic acid-binding proteins"/>
    <property type="match status" value="1"/>
</dbReference>
<feature type="binding site" evidence="15">
    <location>
        <position position="478"/>
    </location>
    <ligand>
        <name>Mg(2+)</name>
        <dbReference type="ChEBI" id="CHEBI:18420"/>
        <note>shared with alpha subunit</note>
    </ligand>
</feature>
<evidence type="ECO:0000256" key="10">
    <source>
        <dbReference type="ARBA" id="ARBA00022842"/>
    </source>
</evidence>